<evidence type="ECO:0000256" key="1">
    <source>
        <dbReference type="SAM" id="MobiDB-lite"/>
    </source>
</evidence>
<comment type="caution">
    <text evidence="2">The sequence shown here is derived from an EMBL/GenBank/DDBJ whole genome shotgun (WGS) entry which is preliminary data.</text>
</comment>
<protein>
    <submittedName>
        <fullName evidence="2">Transcription factor 12 isoform X1</fullName>
    </submittedName>
</protein>
<feature type="region of interest" description="Disordered" evidence="1">
    <location>
        <begin position="1"/>
        <end position="71"/>
    </location>
</feature>
<feature type="compositionally biased region" description="Polar residues" evidence="1">
    <location>
        <begin position="1"/>
        <end position="13"/>
    </location>
</feature>
<proteinExistence type="predicted"/>
<dbReference type="EMBL" id="BRZM01001183">
    <property type="protein sequence ID" value="GLD72710.1"/>
    <property type="molecule type" value="Genomic_DNA"/>
</dbReference>
<gene>
    <name evidence="2" type="ORF">AKAME5_002403500</name>
</gene>
<name>A0AAD3NJ94_LATJO</name>
<keyword evidence="3" id="KW-1185">Reference proteome</keyword>
<feature type="compositionally biased region" description="Polar residues" evidence="1">
    <location>
        <begin position="20"/>
        <end position="29"/>
    </location>
</feature>
<dbReference type="Proteomes" id="UP001279410">
    <property type="component" value="Unassembled WGS sequence"/>
</dbReference>
<organism evidence="2 3">
    <name type="scientific">Lates japonicus</name>
    <name type="common">Japanese lates</name>
    <dbReference type="NCBI Taxonomy" id="270547"/>
    <lineage>
        <taxon>Eukaryota</taxon>
        <taxon>Metazoa</taxon>
        <taxon>Chordata</taxon>
        <taxon>Craniata</taxon>
        <taxon>Vertebrata</taxon>
        <taxon>Euteleostomi</taxon>
        <taxon>Actinopterygii</taxon>
        <taxon>Neopterygii</taxon>
        <taxon>Teleostei</taxon>
        <taxon>Neoteleostei</taxon>
        <taxon>Acanthomorphata</taxon>
        <taxon>Carangaria</taxon>
        <taxon>Carangaria incertae sedis</taxon>
        <taxon>Centropomidae</taxon>
        <taxon>Lates</taxon>
    </lineage>
</organism>
<feature type="non-terminal residue" evidence="2">
    <location>
        <position position="1"/>
    </location>
</feature>
<reference evidence="2" key="1">
    <citation type="submission" date="2022-08" db="EMBL/GenBank/DDBJ databases">
        <title>Genome sequencing of akame (Lates japonicus).</title>
        <authorList>
            <person name="Hashiguchi Y."/>
            <person name="Takahashi H."/>
        </authorList>
    </citation>
    <scope>NUCLEOTIDE SEQUENCE</scope>
    <source>
        <strain evidence="2">Kochi</strain>
    </source>
</reference>
<sequence length="71" mass="7550">MTDVLPQSKSSLRSDIGLASPSSVTTSGKSAAPFYSFTVANPRRRSLQDPPPIDPLQTKKVRKVPPGLPSS</sequence>
<dbReference type="AlphaFoldDB" id="A0AAD3NJ94"/>
<accession>A0AAD3NJ94</accession>
<evidence type="ECO:0000313" key="2">
    <source>
        <dbReference type="EMBL" id="GLD72710.1"/>
    </source>
</evidence>
<evidence type="ECO:0000313" key="3">
    <source>
        <dbReference type="Proteomes" id="UP001279410"/>
    </source>
</evidence>